<dbReference type="EMBL" id="CANHGI010000005">
    <property type="protein sequence ID" value="CAI5451470.1"/>
    <property type="molecule type" value="Genomic_DNA"/>
</dbReference>
<feature type="signal peptide" evidence="3">
    <location>
        <begin position="1"/>
        <end position="21"/>
    </location>
</feature>
<accession>A0A9P1IUJ7</accession>
<comment type="caution">
    <text evidence="1">Lacks conserved residue(s) required for the propagation of feature annotation.</text>
</comment>
<dbReference type="InterPro" id="IPR003582">
    <property type="entry name" value="ShKT_dom"/>
</dbReference>
<feature type="domain" description="ShKT" evidence="4">
    <location>
        <begin position="23"/>
        <end position="60"/>
    </location>
</feature>
<evidence type="ECO:0000256" key="1">
    <source>
        <dbReference type="PROSITE-ProRule" id="PRU01005"/>
    </source>
</evidence>
<feature type="chain" id="PRO_5040452652" description="ShKT domain-containing protein" evidence="3">
    <location>
        <begin position="22"/>
        <end position="123"/>
    </location>
</feature>
<dbReference type="SMART" id="SM00254">
    <property type="entry name" value="ShKT"/>
    <property type="match status" value="2"/>
</dbReference>
<evidence type="ECO:0000313" key="5">
    <source>
        <dbReference type="EMBL" id="CAI5451470.1"/>
    </source>
</evidence>
<comment type="caution">
    <text evidence="5">The sequence shown here is derived from an EMBL/GenBank/DDBJ whole genome shotgun (WGS) entry which is preliminary data.</text>
</comment>
<dbReference type="AlphaFoldDB" id="A0A9P1IUJ7"/>
<dbReference type="PROSITE" id="PS51670">
    <property type="entry name" value="SHKT"/>
    <property type="match status" value="2"/>
</dbReference>
<keyword evidence="6" id="KW-1185">Reference proteome</keyword>
<organism evidence="5 6">
    <name type="scientific">Caenorhabditis angaria</name>
    <dbReference type="NCBI Taxonomy" id="860376"/>
    <lineage>
        <taxon>Eukaryota</taxon>
        <taxon>Metazoa</taxon>
        <taxon>Ecdysozoa</taxon>
        <taxon>Nematoda</taxon>
        <taxon>Chromadorea</taxon>
        <taxon>Rhabditida</taxon>
        <taxon>Rhabditina</taxon>
        <taxon>Rhabditomorpha</taxon>
        <taxon>Rhabditoidea</taxon>
        <taxon>Rhabditidae</taxon>
        <taxon>Peloderinae</taxon>
        <taxon>Caenorhabditis</taxon>
    </lineage>
</organism>
<dbReference type="Pfam" id="PF01549">
    <property type="entry name" value="ShK"/>
    <property type="match status" value="2"/>
</dbReference>
<dbReference type="Proteomes" id="UP001152747">
    <property type="component" value="Unassembled WGS sequence"/>
</dbReference>
<feature type="region of interest" description="Disordered" evidence="2">
    <location>
        <begin position="63"/>
        <end position="83"/>
    </location>
</feature>
<evidence type="ECO:0000259" key="4">
    <source>
        <dbReference type="PROSITE" id="PS51670"/>
    </source>
</evidence>
<dbReference type="PANTHER" id="PTHR21724">
    <property type="entry name" value="SHKT DOMAIN-CONTAINING PROTEIN"/>
    <property type="match status" value="1"/>
</dbReference>
<reference evidence="5" key="1">
    <citation type="submission" date="2022-11" db="EMBL/GenBank/DDBJ databases">
        <authorList>
            <person name="Kikuchi T."/>
        </authorList>
    </citation>
    <scope>NUCLEOTIDE SEQUENCE</scope>
    <source>
        <strain evidence="5">PS1010</strain>
    </source>
</reference>
<proteinExistence type="predicted"/>
<dbReference type="OrthoDB" id="5832750at2759"/>
<evidence type="ECO:0000313" key="6">
    <source>
        <dbReference type="Proteomes" id="UP001152747"/>
    </source>
</evidence>
<protein>
    <recommendedName>
        <fullName evidence="4">ShKT domain-containing protein</fullName>
    </recommendedName>
</protein>
<gene>
    <name evidence="5" type="ORF">CAMP_LOCUS14107</name>
</gene>
<dbReference type="Gene3D" id="1.10.10.1940">
    <property type="match status" value="2"/>
</dbReference>
<keyword evidence="3" id="KW-0732">Signal</keyword>
<dbReference type="PANTHER" id="PTHR21724:SF109">
    <property type="entry name" value="SHKT DOMAIN-CONTAINING PROTEIN"/>
    <property type="match status" value="1"/>
</dbReference>
<evidence type="ECO:0000256" key="2">
    <source>
        <dbReference type="SAM" id="MobiDB-lite"/>
    </source>
</evidence>
<evidence type="ECO:0000256" key="3">
    <source>
        <dbReference type="SAM" id="SignalP"/>
    </source>
</evidence>
<feature type="domain" description="ShKT" evidence="4">
    <location>
        <begin position="86"/>
        <end position="123"/>
    </location>
</feature>
<sequence>MFKISAFLIIFLILKLSSVNSVCVDTSTHCAGWVKNGFCKSSNYKQAQVLKYCAKSCNLCETSTSSTSASSSTSPTSSTTSATSVCKDTEENCAEWIANDFCTSDFYIDAEKLAQCGKTCGLC</sequence>
<name>A0A9P1IUJ7_9PELO</name>